<organism evidence="1 2">
    <name type="scientific">Noviherbaspirillum sedimenti</name>
    <dbReference type="NCBI Taxonomy" id="2320865"/>
    <lineage>
        <taxon>Bacteria</taxon>
        <taxon>Pseudomonadati</taxon>
        <taxon>Pseudomonadota</taxon>
        <taxon>Betaproteobacteria</taxon>
        <taxon>Burkholderiales</taxon>
        <taxon>Oxalobacteraceae</taxon>
        <taxon>Noviherbaspirillum</taxon>
    </lineage>
</organism>
<dbReference type="Gene3D" id="3.40.190.10">
    <property type="entry name" value="Periplasmic binding protein-like II"/>
    <property type="match status" value="2"/>
</dbReference>
<sequence>MGIISRSESAMIRMTFLLRIFVSLLVFVALPTLASKPLSVIHPDRPSAIDARYDYQIKLLKLALEKSGIAYQMRPSKIKMEQGRTLLQLERGQDIDVVWSMTSREREQRLRPIRIPIDKGLIGYRVFLVKHEHLKKFAQVHTLDHLRRFEAGQGSHWPDTRILQANGLNVYGATVYENLFNMLEAERFDYFPRSITEVWDEIQAHPGRGFTIEPTILLSYPAAAYYFVNKENRELAQAIEAGLRQAIRDGSFDQLFNEYYGECVRKADLRQRKVIRLRNPLLPDETPLLQQQLWFRPLD</sequence>
<dbReference type="Proteomes" id="UP000266327">
    <property type="component" value="Unassembled WGS sequence"/>
</dbReference>
<dbReference type="EMBL" id="QYUQ01000002">
    <property type="protein sequence ID" value="RJG00397.1"/>
    <property type="molecule type" value="Genomic_DNA"/>
</dbReference>
<gene>
    <name evidence="1" type="ORF">D3878_01390</name>
</gene>
<dbReference type="SUPFAM" id="SSF53850">
    <property type="entry name" value="Periplasmic binding protein-like II"/>
    <property type="match status" value="1"/>
</dbReference>
<protein>
    <submittedName>
        <fullName evidence="1">Uncharacterized protein</fullName>
    </submittedName>
</protein>
<keyword evidence="2" id="KW-1185">Reference proteome</keyword>
<reference evidence="2" key="1">
    <citation type="submission" date="2018-09" db="EMBL/GenBank/DDBJ databases">
        <authorList>
            <person name="Zhu H."/>
        </authorList>
    </citation>
    <scope>NUCLEOTIDE SEQUENCE [LARGE SCALE GENOMIC DNA]</scope>
    <source>
        <strain evidence="2">K1S02-23</strain>
    </source>
</reference>
<dbReference type="AlphaFoldDB" id="A0A3A3FW68"/>
<proteinExistence type="predicted"/>
<accession>A0A3A3FW68</accession>
<evidence type="ECO:0000313" key="1">
    <source>
        <dbReference type="EMBL" id="RJG00397.1"/>
    </source>
</evidence>
<name>A0A3A3FW68_9BURK</name>
<evidence type="ECO:0000313" key="2">
    <source>
        <dbReference type="Proteomes" id="UP000266327"/>
    </source>
</evidence>
<comment type="caution">
    <text evidence="1">The sequence shown here is derived from an EMBL/GenBank/DDBJ whole genome shotgun (WGS) entry which is preliminary data.</text>
</comment>